<dbReference type="Proteomes" id="UP001497482">
    <property type="component" value="Chromosome 13"/>
</dbReference>
<name>A0AAV2JN52_KNICA</name>
<dbReference type="InterPro" id="IPR051722">
    <property type="entry name" value="Endocytosis_PI4K-reg_protein"/>
</dbReference>
<feature type="region of interest" description="Disordered" evidence="1">
    <location>
        <begin position="141"/>
        <end position="190"/>
    </location>
</feature>
<evidence type="ECO:0000259" key="2">
    <source>
        <dbReference type="Pfam" id="PF19440"/>
    </source>
</evidence>
<sequence length="190" mass="20776">MGEDSYWSPLGPPPAAWLHREGAAASRDAAYPTVKPPQRYSTEGCFCPQDVVEEAVLLLLITESMTSGEAVISRMPDQAEARQSSLQDASSVYDLLTIGMARRGQYAMLSECLERALKFSFNEVHLWLQLGLSLMSAEKVSSPASKHPRTSPRTSPQDLPQGPPPNTTPKDLPPIPPPRTSHRTSPKDLP</sequence>
<dbReference type="GO" id="GO:0005886">
    <property type="term" value="C:plasma membrane"/>
    <property type="evidence" value="ECO:0007669"/>
    <property type="project" value="TreeGrafter"/>
</dbReference>
<dbReference type="PANTHER" id="PTHR23083:SF475">
    <property type="entry name" value="TETRATRICOPEPTIDE REPEAT PROTEIN 7A"/>
    <property type="match status" value="1"/>
</dbReference>
<reference evidence="3 4" key="1">
    <citation type="submission" date="2024-04" db="EMBL/GenBank/DDBJ databases">
        <authorList>
            <person name="Waldvogel A.-M."/>
            <person name="Schoenle A."/>
        </authorList>
    </citation>
    <scope>NUCLEOTIDE SEQUENCE [LARGE SCALE GENOMIC DNA]</scope>
</reference>
<evidence type="ECO:0000313" key="3">
    <source>
        <dbReference type="EMBL" id="CAL1576714.1"/>
    </source>
</evidence>
<feature type="domain" description="Tetratricopeptide repeat protein 7 N-terminal" evidence="2">
    <location>
        <begin position="1"/>
        <end position="113"/>
    </location>
</feature>
<dbReference type="GO" id="GO:0072659">
    <property type="term" value="P:protein localization to plasma membrane"/>
    <property type="evidence" value="ECO:0007669"/>
    <property type="project" value="TreeGrafter"/>
</dbReference>
<dbReference type="Pfam" id="PF19440">
    <property type="entry name" value="TTC7_N"/>
    <property type="match status" value="1"/>
</dbReference>
<dbReference type="InterPro" id="IPR045819">
    <property type="entry name" value="TTC7_N"/>
</dbReference>
<dbReference type="EMBL" id="OZ035835">
    <property type="protein sequence ID" value="CAL1576714.1"/>
    <property type="molecule type" value="Genomic_DNA"/>
</dbReference>
<dbReference type="AlphaFoldDB" id="A0AAV2JN52"/>
<protein>
    <recommendedName>
        <fullName evidence="2">Tetratricopeptide repeat protein 7 N-terminal domain-containing protein</fullName>
    </recommendedName>
</protein>
<keyword evidence="4" id="KW-1185">Reference proteome</keyword>
<proteinExistence type="predicted"/>
<dbReference type="GO" id="GO:0046854">
    <property type="term" value="P:phosphatidylinositol phosphate biosynthetic process"/>
    <property type="evidence" value="ECO:0007669"/>
    <property type="project" value="TreeGrafter"/>
</dbReference>
<evidence type="ECO:0000313" key="4">
    <source>
        <dbReference type="Proteomes" id="UP001497482"/>
    </source>
</evidence>
<evidence type="ECO:0000256" key="1">
    <source>
        <dbReference type="SAM" id="MobiDB-lite"/>
    </source>
</evidence>
<gene>
    <name evidence="3" type="ORF">KC01_LOCUS8124</name>
</gene>
<accession>A0AAV2JN52</accession>
<organism evidence="3 4">
    <name type="scientific">Knipowitschia caucasica</name>
    <name type="common">Caucasian dwarf goby</name>
    <name type="synonym">Pomatoschistus caucasicus</name>
    <dbReference type="NCBI Taxonomy" id="637954"/>
    <lineage>
        <taxon>Eukaryota</taxon>
        <taxon>Metazoa</taxon>
        <taxon>Chordata</taxon>
        <taxon>Craniata</taxon>
        <taxon>Vertebrata</taxon>
        <taxon>Euteleostomi</taxon>
        <taxon>Actinopterygii</taxon>
        <taxon>Neopterygii</taxon>
        <taxon>Teleostei</taxon>
        <taxon>Neoteleostei</taxon>
        <taxon>Acanthomorphata</taxon>
        <taxon>Gobiaria</taxon>
        <taxon>Gobiiformes</taxon>
        <taxon>Gobioidei</taxon>
        <taxon>Gobiidae</taxon>
        <taxon>Gobiinae</taxon>
        <taxon>Knipowitschia</taxon>
    </lineage>
</organism>
<dbReference type="PANTHER" id="PTHR23083">
    <property type="entry name" value="TETRATRICOPEPTIDE REPEAT PROTEIN, TPR"/>
    <property type="match status" value="1"/>
</dbReference>
<feature type="compositionally biased region" description="Pro residues" evidence="1">
    <location>
        <begin position="161"/>
        <end position="179"/>
    </location>
</feature>